<feature type="non-terminal residue" evidence="1">
    <location>
        <position position="107"/>
    </location>
</feature>
<evidence type="ECO:0000313" key="2">
    <source>
        <dbReference type="Proteomes" id="UP001057452"/>
    </source>
</evidence>
<sequence length="107" mass="11634">ANANSPNVSTPRPPATAPSACQSSSSSCVLDPPSSSSQQPKNEPTSPPLSWTCHKEIRSRFPAWGRAQQLSHLIYSIKEKDEIVSYSQIDRIRERERAGSLASLAIS</sequence>
<feature type="non-terminal residue" evidence="1">
    <location>
        <position position="1"/>
    </location>
</feature>
<reference evidence="1" key="1">
    <citation type="submission" date="2022-05" db="EMBL/GenBank/DDBJ databases">
        <title>Chromosome-level genome of Chaenocephalus aceratus.</title>
        <authorList>
            <person name="Park H."/>
        </authorList>
    </citation>
    <scope>NUCLEOTIDE SEQUENCE</scope>
    <source>
        <strain evidence="1">KU_202001</strain>
    </source>
</reference>
<organism evidence="1 2">
    <name type="scientific">Chaenocephalus aceratus</name>
    <name type="common">Blackfin icefish</name>
    <name type="synonym">Chaenichthys aceratus</name>
    <dbReference type="NCBI Taxonomy" id="36190"/>
    <lineage>
        <taxon>Eukaryota</taxon>
        <taxon>Metazoa</taxon>
        <taxon>Chordata</taxon>
        <taxon>Craniata</taxon>
        <taxon>Vertebrata</taxon>
        <taxon>Euteleostomi</taxon>
        <taxon>Actinopterygii</taxon>
        <taxon>Neopterygii</taxon>
        <taxon>Teleostei</taxon>
        <taxon>Neoteleostei</taxon>
        <taxon>Acanthomorphata</taxon>
        <taxon>Eupercaria</taxon>
        <taxon>Perciformes</taxon>
        <taxon>Notothenioidei</taxon>
        <taxon>Channichthyidae</taxon>
        <taxon>Chaenocephalus</taxon>
    </lineage>
</organism>
<comment type="caution">
    <text evidence="1">The sequence shown here is derived from an EMBL/GenBank/DDBJ whole genome shotgun (WGS) entry which is preliminary data.</text>
</comment>
<accession>A0ACB9WYR4</accession>
<gene>
    <name evidence="1" type="ORF">KUCAC02_003982</name>
</gene>
<keyword evidence="2" id="KW-1185">Reference proteome</keyword>
<dbReference type="EMBL" id="CM043794">
    <property type="protein sequence ID" value="KAI4818680.1"/>
    <property type="molecule type" value="Genomic_DNA"/>
</dbReference>
<dbReference type="Proteomes" id="UP001057452">
    <property type="component" value="Chromosome 10"/>
</dbReference>
<proteinExistence type="predicted"/>
<protein>
    <submittedName>
        <fullName evidence="1">Uncharacterized protein</fullName>
    </submittedName>
</protein>
<evidence type="ECO:0000313" key="1">
    <source>
        <dbReference type="EMBL" id="KAI4818680.1"/>
    </source>
</evidence>
<name>A0ACB9WYR4_CHAAC</name>